<gene>
    <name evidence="3" type="ORF">Rsub_02862</name>
</gene>
<accession>A0A2V0NSQ3</accession>
<sequence length="366" mass="38125">MPRRVPSFGPPLETVKSQEILDPGQLPGQLPRPGFVIPSAQLAQLRAEFPLSPRGREAAAAAVEAGDSDTEATVTVALGSGGRPAALGVRKEGVEAARQPSGDAAALAKAGLKAARERDEAAWAREEELQQANRQIKAKLRRARKVLSKVQAAAEAALKAAQDTERSLWAERKEAAGAVEKLQEQHERELRREQALRRKERAAMEERMGMQAARYEAQLESAKKEKEERARNVRPLAITVQLSEARAAAARAEAAAELLAARLAGAREAAAAARAEADAARAALAGARCEACGGAGIVLAAELPAPLSLAVSAAGDVSGSGSSGSERSATSWAEGCGEGAPATECGACERPPGGLARLAGLLLRSR</sequence>
<protein>
    <submittedName>
        <fullName evidence="3">Uncharacterized protein</fullName>
    </submittedName>
</protein>
<name>A0A2V0NSQ3_9CHLO</name>
<evidence type="ECO:0000256" key="2">
    <source>
        <dbReference type="SAM" id="MobiDB-lite"/>
    </source>
</evidence>
<proteinExistence type="predicted"/>
<organism evidence="3 4">
    <name type="scientific">Raphidocelis subcapitata</name>
    <dbReference type="NCBI Taxonomy" id="307507"/>
    <lineage>
        <taxon>Eukaryota</taxon>
        <taxon>Viridiplantae</taxon>
        <taxon>Chlorophyta</taxon>
        <taxon>core chlorophytes</taxon>
        <taxon>Chlorophyceae</taxon>
        <taxon>CS clade</taxon>
        <taxon>Sphaeropleales</taxon>
        <taxon>Selenastraceae</taxon>
        <taxon>Raphidocelis</taxon>
    </lineage>
</organism>
<evidence type="ECO:0000313" key="3">
    <source>
        <dbReference type="EMBL" id="GBF89692.1"/>
    </source>
</evidence>
<keyword evidence="1" id="KW-0175">Coiled coil</keyword>
<dbReference type="Proteomes" id="UP000247498">
    <property type="component" value="Unassembled WGS sequence"/>
</dbReference>
<keyword evidence="4" id="KW-1185">Reference proteome</keyword>
<dbReference type="EMBL" id="BDRX01000012">
    <property type="protein sequence ID" value="GBF89692.1"/>
    <property type="molecule type" value="Genomic_DNA"/>
</dbReference>
<evidence type="ECO:0000313" key="4">
    <source>
        <dbReference type="Proteomes" id="UP000247498"/>
    </source>
</evidence>
<dbReference type="InParanoid" id="A0A2V0NSQ3"/>
<comment type="caution">
    <text evidence="3">The sequence shown here is derived from an EMBL/GenBank/DDBJ whole genome shotgun (WGS) entry which is preliminary data.</text>
</comment>
<feature type="region of interest" description="Disordered" evidence="2">
    <location>
        <begin position="317"/>
        <end position="345"/>
    </location>
</feature>
<feature type="coiled-coil region" evidence="1">
    <location>
        <begin position="126"/>
        <end position="290"/>
    </location>
</feature>
<reference evidence="3 4" key="1">
    <citation type="journal article" date="2018" name="Sci. Rep.">
        <title>Raphidocelis subcapitata (=Pseudokirchneriella subcapitata) provides an insight into genome evolution and environmental adaptations in the Sphaeropleales.</title>
        <authorList>
            <person name="Suzuki S."/>
            <person name="Yamaguchi H."/>
            <person name="Nakajima N."/>
            <person name="Kawachi M."/>
        </authorList>
    </citation>
    <scope>NUCLEOTIDE SEQUENCE [LARGE SCALE GENOMIC DNA]</scope>
    <source>
        <strain evidence="3 4">NIES-35</strain>
    </source>
</reference>
<dbReference type="AlphaFoldDB" id="A0A2V0NSQ3"/>
<feature type="region of interest" description="Disordered" evidence="2">
    <location>
        <begin position="1"/>
        <end position="31"/>
    </location>
</feature>
<evidence type="ECO:0000256" key="1">
    <source>
        <dbReference type="SAM" id="Coils"/>
    </source>
</evidence>
<feature type="compositionally biased region" description="Low complexity" evidence="2">
    <location>
        <begin position="317"/>
        <end position="331"/>
    </location>
</feature>